<name>A0A2V0P2S0_9CHLO</name>
<sequence>MTSPSSPLCEVASSLHRSLAAARLKADLKAEIAASRGALDVGATLEAVAAISPAANLLRNAAHVVAHGLQGPVSGASGGGGSAASEPAEPPPDGAAALAAARRRWQRLVLDRLAAAQSMLPELPLAAAPRSEGELQRLRLKAPHLTRPWERIGAACSPLTAAAQEAADQGLPRLLFDETDLLAAIVAKHSPEEETECEEAAAAATSGRQAAVEREQRRRRAADSRRSRQRRRRGAAAADQGSSGSGSSGSGSSDGSGGSSDGDGGSGGGHFPGGSAGAGGPAPGSMEGSRAPTGLSLLSAVRAPRRVWLQSFFADLRANRRQVGLDDSLHPWFREQQVQHARRVAASGSAAACRAAARAGLPPSERAACWACALGLPPLPGAAAAEAAEAAEAGGGGDDGGGGLGWAGPYEASARDEDVLRVLCEAVERQPLLVDALTCADVADACGASHHYFPFADSTRAILLAFSRDPPVCRSARAPPLPRLGAEARGGRLRLYPPSGVPPSRGLAALAAPLAFVFPSPAAAYRAFAALYARHWSGLHALSLRGAPAPAMPALCRAYVDLLEEVDPAVARHLAAIGLPPLDLAFPWLFTAFASHLQPSEVLLLWDRVIGFDSLLPLALLAAAVVTFRRDLILAAAGPDELLDALDDLSALRVVPLMQALLFDV</sequence>
<dbReference type="PANTHER" id="PTHR16110">
    <property type="entry name" value="TBC1 DOMAIN FAMILY MEMBER 19"/>
    <property type="match status" value="1"/>
</dbReference>
<dbReference type="Pfam" id="PF00566">
    <property type="entry name" value="RabGAP-TBC"/>
    <property type="match status" value="1"/>
</dbReference>
<gene>
    <name evidence="3" type="ORF">Rsub_07161</name>
</gene>
<dbReference type="EMBL" id="BDRX01000048">
    <property type="protein sequence ID" value="GBF94174.1"/>
    <property type="molecule type" value="Genomic_DNA"/>
</dbReference>
<dbReference type="SUPFAM" id="SSF47923">
    <property type="entry name" value="Ypt/Rab-GAP domain of gyp1p"/>
    <property type="match status" value="1"/>
</dbReference>
<dbReference type="PROSITE" id="PS50086">
    <property type="entry name" value="TBC_RABGAP"/>
    <property type="match status" value="1"/>
</dbReference>
<dbReference type="InterPro" id="IPR000195">
    <property type="entry name" value="Rab-GAP-TBC_dom"/>
</dbReference>
<dbReference type="InterPro" id="IPR035969">
    <property type="entry name" value="Rab-GAP_TBC_sf"/>
</dbReference>
<dbReference type="InterPro" id="IPR042507">
    <property type="entry name" value="TBC1D19"/>
</dbReference>
<feature type="region of interest" description="Disordered" evidence="1">
    <location>
        <begin position="191"/>
        <end position="291"/>
    </location>
</feature>
<dbReference type="STRING" id="307507.A0A2V0P2S0"/>
<evidence type="ECO:0000313" key="4">
    <source>
        <dbReference type="Proteomes" id="UP000247498"/>
    </source>
</evidence>
<feature type="compositionally biased region" description="Basic and acidic residues" evidence="1">
    <location>
        <begin position="211"/>
        <end position="226"/>
    </location>
</feature>
<organism evidence="3 4">
    <name type="scientific">Raphidocelis subcapitata</name>
    <dbReference type="NCBI Taxonomy" id="307507"/>
    <lineage>
        <taxon>Eukaryota</taxon>
        <taxon>Viridiplantae</taxon>
        <taxon>Chlorophyta</taxon>
        <taxon>core chlorophytes</taxon>
        <taxon>Chlorophyceae</taxon>
        <taxon>CS clade</taxon>
        <taxon>Sphaeropleales</taxon>
        <taxon>Selenastraceae</taxon>
        <taxon>Raphidocelis</taxon>
    </lineage>
</organism>
<dbReference type="Proteomes" id="UP000247498">
    <property type="component" value="Unassembled WGS sequence"/>
</dbReference>
<keyword evidence="4" id="KW-1185">Reference proteome</keyword>
<feature type="domain" description="Rab-GAP TBC" evidence="2">
    <location>
        <begin position="360"/>
        <end position="613"/>
    </location>
</feature>
<dbReference type="SMART" id="SM00164">
    <property type="entry name" value="TBC"/>
    <property type="match status" value="1"/>
</dbReference>
<evidence type="ECO:0000259" key="2">
    <source>
        <dbReference type="PROSITE" id="PS50086"/>
    </source>
</evidence>
<protein>
    <recommendedName>
        <fullName evidence="2">Rab-GAP TBC domain-containing protein</fullName>
    </recommendedName>
</protein>
<proteinExistence type="predicted"/>
<dbReference type="Gene3D" id="1.10.472.80">
    <property type="entry name" value="Ypt/Rab-GAP domain of gyp1p, domain 3"/>
    <property type="match status" value="1"/>
</dbReference>
<comment type="caution">
    <text evidence="3">The sequence shown here is derived from an EMBL/GenBank/DDBJ whole genome shotgun (WGS) entry which is preliminary data.</text>
</comment>
<feature type="compositionally biased region" description="Gly residues" evidence="1">
    <location>
        <begin position="243"/>
        <end position="282"/>
    </location>
</feature>
<reference evidence="3 4" key="1">
    <citation type="journal article" date="2018" name="Sci. Rep.">
        <title>Raphidocelis subcapitata (=Pseudokirchneriella subcapitata) provides an insight into genome evolution and environmental adaptations in the Sphaeropleales.</title>
        <authorList>
            <person name="Suzuki S."/>
            <person name="Yamaguchi H."/>
            <person name="Nakajima N."/>
            <person name="Kawachi M."/>
        </authorList>
    </citation>
    <scope>NUCLEOTIDE SEQUENCE [LARGE SCALE GENOMIC DNA]</scope>
    <source>
        <strain evidence="3 4">NIES-35</strain>
    </source>
</reference>
<dbReference type="PANTHER" id="PTHR16110:SF1">
    <property type="entry name" value="TBC1 DOMAIN FAMILY MEMBER 19"/>
    <property type="match status" value="1"/>
</dbReference>
<dbReference type="OrthoDB" id="549258at2759"/>
<feature type="region of interest" description="Disordered" evidence="1">
    <location>
        <begin position="75"/>
        <end position="97"/>
    </location>
</feature>
<evidence type="ECO:0000313" key="3">
    <source>
        <dbReference type="EMBL" id="GBF94174.1"/>
    </source>
</evidence>
<dbReference type="InParanoid" id="A0A2V0P2S0"/>
<feature type="compositionally biased region" description="Low complexity" evidence="1">
    <location>
        <begin position="200"/>
        <end position="210"/>
    </location>
</feature>
<accession>A0A2V0P2S0</accession>
<dbReference type="AlphaFoldDB" id="A0A2V0P2S0"/>
<evidence type="ECO:0000256" key="1">
    <source>
        <dbReference type="SAM" id="MobiDB-lite"/>
    </source>
</evidence>